<accession>A0ABR4XNT5</accession>
<evidence type="ECO:0000259" key="1">
    <source>
        <dbReference type="PROSITE" id="PS51704"/>
    </source>
</evidence>
<dbReference type="PROSITE" id="PS51704">
    <property type="entry name" value="GP_PDE"/>
    <property type="match status" value="1"/>
</dbReference>
<comment type="caution">
    <text evidence="2">The sequence shown here is derived from an EMBL/GenBank/DDBJ whole genome shotgun (WGS) entry which is preliminary data.</text>
</comment>
<proteinExistence type="predicted"/>
<dbReference type="Proteomes" id="UP000030023">
    <property type="component" value="Unassembled WGS sequence"/>
</dbReference>
<reference evidence="2 3" key="1">
    <citation type="journal article" date="2014" name="Antonie Van Leeuwenhoek">
        <title>Oenococcus alcoholitolerans sp. nov., a lactic acid bacteria isolated from cachaca and ethanol fermentation processes.</title>
        <authorList>
            <person name="Badotti F."/>
            <person name="Moreira A.P."/>
            <person name="Tonon L.A."/>
            <person name="de Lucena B.T."/>
            <person name="Gomes Fde C."/>
            <person name="Kruger R."/>
            <person name="Thompson C.C."/>
            <person name="de Morais M.A.Jr."/>
            <person name="Rosa C.A."/>
            <person name="Thompson F.L."/>
        </authorList>
    </citation>
    <scope>NUCLEOTIDE SEQUENCE [LARGE SCALE GENOMIC DNA]</scope>
    <source>
        <strain evidence="2 3">UFRJ-M7.2.18</strain>
    </source>
</reference>
<gene>
    <name evidence="2" type="ORF">Q757_09550</name>
</gene>
<sequence length="180" mass="21676">ELKKLDFGCKFNPIYKNTRLLSFKEFLEWLSKTNFKGILLIELKTDHFEYPGIEKKVLSDLKNFSNGRWKIIFQSFNRRTILNLHGLDPKSLISKLTYSVNLRDIWEFKRGILFSINPDFRNPLNRFFIFNFRKITFFPWLIKLERDFEKLYDLPIPALITNHSDKAIKIRNNAEQRKKV</sequence>
<name>A0ABR4XNT5_9LACO</name>
<dbReference type="InterPro" id="IPR030395">
    <property type="entry name" value="GP_PDE_dom"/>
</dbReference>
<dbReference type="SUPFAM" id="SSF51695">
    <property type="entry name" value="PLC-like phosphodiesterases"/>
    <property type="match status" value="1"/>
</dbReference>
<feature type="domain" description="GP-PDE" evidence="1">
    <location>
        <begin position="1"/>
        <end position="171"/>
    </location>
</feature>
<evidence type="ECO:0000313" key="2">
    <source>
        <dbReference type="EMBL" id="KGO22218.1"/>
    </source>
</evidence>
<dbReference type="PANTHER" id="PTHR46211">
    <property type="entry name" value="GLYCEROPHOSPHORYL DIESTER PHOSPHODIESTERASE"/>
    <property type="match status" value="1"/>
</dbReference>
<dbReference type="PANTHER" id="PTHR46211:SF1">
    <property type="entry name" value="GLYCEROPHOSPHODIESTER PHOSPHODIESTERASE, CYTOPLASMIC"/>
    <property type="match status" value="1"/>
</dbReference>
<keyword evidence="3" id="KW-1185">Reference proteome</keyword>
<dbReference type="InterPro" id="IPR017946">
    <property type="entry name" value="PLC-like_Pdiesterase_TIM-brl"/>
</dbReference>
<dbReference type="EMBL" id="AXCV01000587">
    <property type="protein sequence ID" value="KGO22218.1"/>
    <property type="molecule type" value="Genomic_DNA"/>
</dbReference>
<organism evidence="2 3">
    <name type="scientific">Oenococcus alcoholitolerans</name>
    <dbReference type="NCBI Taxonomy" id="931074"/>
    <lineage>
        <taxon>Bacteria</taxon>
        <taxon>Bacillati</taxon>
        <taxon>Bacillota</taxon>
        <taxon>Bacilli</taxon>
        <taxon>Lactobacillales</taxon>
        <taxon>Lactobacillaceae</taxon>
        <taxon>Oenococcus</taxon>
    </lineage>
</organism>
<feature type="non-terminal residue" evidence="2">
    <location>
        <position position="1"/>
    </location>
</feature>
<evidence type="ECO:0000313" key="3">
    <source>
        <dbReference type="Proteomes" id="UP000030023"/>
    </source>
</evidence>
<protein>
    <recommendedName>
        <fullName evidence="1">GP-PDE domain-containing protein</fullName>
    </recommendedName>
</protein>
<dbReference type="Gene3D" id="3.20.20.190">
    <property type="entry name" value="Phosphatidylinositol (PI) phosphodiesterase"/>
    <property type="match status" value="1"/>
</dbReference>